<gene>
    <name evidence="1" type="ORF">SEML1_0808</name>
</gene>
<dbReference type="RefSeq" id="WP_376753933.1">
    <property type="nucleotide sequence ID" value="NZ_CP124550.1"/>
</dbReference>
<evidence type="ECO:0000313" key="2">
    <source>
        <dbReference type="Proteomes" id="UP001177295"/>
    </source>
</evidence>
<reference evidence="1 2" key="1">
    <citation type="journal article" date="2023" name="Cell">
        <title>Genetic manipulation of Patescibacteria provides mechanistic insights into microbial dark matter and the epibiotic lifestyle.</title>
        <authorList>
            <person name="Wang Y."/>
            <person name="Gallagher L.A."/>
            <person name="Andrade P.A."/>
            <person name="Liu A."/>
            <person name="Humphreys I.R."/>
            <person name="Turkarslan S."/>
            <person name="Cutler K.J."/>
            <person name="Arrieta-Ortiz M.L."/>
            <person name="Li Y."/>
            <person name="Radey M.C."/>
            <person name="McLean J.S."/>
            <person name="Cong Q."/>
            <person name="Baker D."/>
            <person name="Baliga N.S."/>
            <person name="Peterson S.B."/>
            <person name="Mougous J.D."/>
        </authorList>
    </citation>
    <scope>NUCLEOTIDE SEQUENCE [LARGE SCALE GENOMIC DNA]</scope>
    <source>
        <strain evidence="1 2">ML1</strain>
    </source>
</reference>
<evidence type="ECO:0000313" key="1">
    <source>
        <dbReference type="EMBL" id="WIO46405.1"/>
    </source>
</evidence>
<accession>A0ABY8WVV0</accession>
<dbReference type="Proteomes" id="UP001177295">
    <property type="component" value="Chromosome"/>
</dbReference>
<name>A0ABY8WVV0_9BACT</name>
<protein>
    <submittedName>
        <fullName evidence="1">SulP family inorganic anion transporter</fullName>
    </submittedName>
</protein>
<proteinExistence type="predicted"/>
<keyword evidence="2" id="KW-1185">Reference proteome</keyword>
<dbReference type="EMBL" id="CP124550">
    <property type="protein sequence ID" value="WIO46405.1"/>
    <property type="molecule type" value="Genomic_DNA"/>
</dbReference>
<sequence>MSKRFPMDIKKAISQLSLPDGSFMVVGSGLLDTLGIRAAGDIDLLVSHDVFNNLKHQNYKIQQHEDGSDYISIGRFEIMVDWFGNDLETMRESAVYIDEIPYWSLESMHEWKCDHAREKDVRDIALIDEYRQQHADIKTTAKP</sequence>
<organism evidence="1 2">
    <name type="scientific">Candidatus Southlakia epibionticum</name>
    <dbReference type="NCBI Taxonomy" id="3043284"/>
    <lineage>
        <taxon>Bacteria</taxon>
        <taxon>Candidatus Saccharimonadota</taxon>
        <taxon>Candidatus Saccharimonadia</taxon>
        <taxon>Candidatus Saccharimonadales</taxon>
        <taxon>Candidatus Saccharimonadaceae</taxon>
        <taxon>Candidatus Southlakia</taxon>
    </lineage>
</organism>